<dbReference type="Gene3D" id="3.40.1620.10">
    <property type="entry name" value="YefM-like domain"/>
    <property type="match status" value="1"/>
</dbReference>
<dbReference type="InterPro" id="IPR006442">
    <property type="entry name" value="Antitoxin_Phd/YefM"/>
</dbReference>
<dbReference type="SUPFAM" id="SSF143120">
    <property type="entry name" value="YefM-like"/>
    <property type="match status" value="1"/>
</dbReference>
<accession>A0ABV3DL94</accession>
<keyword evidence="4" id="KW-1185">Reference proteome</keyword>
<protein>
    <recommendedName>
        <fullName evidence="2">Antitoxin</fullName>
    </recommendedName>
</protein>
<sequence>MTETTYSIVEARAKLGAIAREVSATREPVAITDHGQTIAILVSPADALELQEMRALAAYRARQARGDDAGVSHDEAYRRVFGNDPAADQAGREA</sequence>
<dbReference type="Proteomes" id="UP001551482">
    <property type="component" value="Unassembled WGS sequence"/>
</dbReference>
<evidence type="ECO:0000313" key="3">
    <source>
        <dbReference type="EMBL" id="MEU8136529.1"/>
    </source>
</evidence>
<reference evidence="3 4" key="1">
    <citation type="submission" date="2024-06" db="EMBL/GenBank/DDBJ databases">
        <title>The Natural Products Discovery Center: Release of the First 8490 Sequenced Strains for Exploring Actinobacteria Biosynthetic Diversity.</title>
        <authorList>
            <person name="Kalkreuter E."/>
            <person name="Kautsar S.A."/>
            <person name="Yang D."/>
            <person name="Bader C.D."/>
            <person name="Teijaro C.N."/>
            <person name="Fluegel L."/>
            <person name="Davis C.M."/>
            <person name="Simpson J.R."/>
            <person name="Lauterbach L."/>
            <person name="Steele A.D."/>
            <person name="Gui C."/>
            <person name="Meng S."/>
            <person name="Li G."/>
            <person name="Viehrig K."/>
            <person name="Ye F."/>
            <person name="Su P."/>
            <person name="Kiefer A.F."/>
            <person name="Nichols A."/>
            <person name="Cepeda A.J."/>
            <person name="Yan W."/>
            <person name="Fan B."/>
            <person name="Jiang Y."/>
            <person name="Adhikari A."/>
            <person name="Zheng C.-J."/>
            <person name="Schuster L."/>
            <person name="Cowan T.M."/>
            <person name="Smanski M.J."/>
            <person name="Chevrette M.G."/>
            <person name="De Carvalho L.P.S."/>
            <person name="Shen B."/>
        </authorList>
    </citation>
    <scope>NUCLEOTIDE SEQUENCE [LARGE SCALE GENOMIC DNA]</scope>
    <source>
        <strain evidence="3 4">NPDC048946</strain>
    </source>
</reference>
<dbReference type="InterPro" id="IPR051405">
    <property type="entry name" value="phD/YefM_antitoxin"/>
</dbReference>
<dbReference type="InterPro" id="IPR036165">
    <property type="entry name" value="YefM-like_sf"/>
</dbReference>
<evidence type="ECO:0000256" key="2">
    <source>
        <dbReference type="RuleBase" id="RU362080"/>
    </source>
</evidence>
<dbReference type="EMBL" id="JBEZFP010000065">
    <property type="protein sequence ID" value="MEU8136529.1"/>
    <property type="molecule type" value="Genomic_DNA"/>
</dbReference>
<evidence type="ECO:0000313" key="4">
    <source>
        <dbReference type="Proteomes" id="UP001551482"/>
    </source>
</evidence>
<dbReference type="Pfam" id="PF02604">
    <property type="entry name" value="PhdYeFM_antitox"/>
    <property type="match status" value="1"/>
</dbReference>
<comment type="similarity">
    <text evidence="1 2">Belongs to the phD/YefM antitoxin family.</text>
</comment>
<dbReference type="PANTHER" id="PTHR33713">
    <property type="entry name" value="ANTITOXIN YAFN-RELATED"/>
    <property type="match status" value="1"/>
</dbReference>
<comment type="caution">
    <text evidence="3">The sequence shown here is derived from an EMBL/GenBank/DDBJ whole genome shotgun (WGS) entry which is preliminary data.</text>
</comment>
<organism evidence="3 4">
    <name type="scientific">Streptodolium elevatio</name>
    <dbReference type="NCBI Taxonomy" id="3157996"/>
    <lineage>
        <taxon>Bacteria</taxon>
        <taxon>Bacillati</taxon>
        <taxon>Actinomycetota</taxon>
        <taxon>Actinomycetes</taxon>
        <taxon>Kitasatosporales</taxon>
        <taxon>Streptomycetaceae</taxon>
        <taxon>Streptodolium</taxon>
    </lineage>
</organism>
<proteinExistence type="inferred from homology"/>
<name>A0ABV3DL94_9ACTN</name>
<dbReference type="RefSeq" id="WP_358357121.1">
    <property type="nucleotide sequence ID" value="NZ_JBEZFP010000065.1"/>
</dbReference>
<comment type="function">
    <text evidence="2">Antitoxin component of a type II toxin-antitoxin (TA) system.</text>
</comment>
<gene>
    <name evidence="3" type="ORF">AB0C36_23830</name>
</gene>
<dbReference type="PANTHER" id="PTHR33713:SF10">
    <property type="entry name" value="ANTITOXIN YAFN"/>
    <property type="match status" value="1"/>
</dbReference>
<evidence type="ECO:0000256" key="1">
    <source>
        <dbReference type="ARBA" id="ARBA00009981"/>
    </source>
</evidence>
<dbReference type="NCBIfam" id="TIGR01552">
    <property type="entry name" value="phd_fam"/>
    <property type="match status" value="1"/>
</dbReference>